<comment type="function">
    <text evidence="2 7">Catalyzes the epimerization of the C3' and C5'positions of dTDP-6-deoxy-D-xylo-4-hexulose, forming dTDP-6-deoxy-L-lyxo-4-hexulose.</text>
</comment>
<dbReference type="AlphaFoldDB" id="A0A328B257"/>
<dbReference type="InterPro" id="IPR011051">
    <property type="entry name" value="RmlC_Cupin_sf"/>
</dbReference>
<dbReference type="InterPro" id="IPR014710">
    <property type="entry name" value="RmlC-like_jellyroll"/>
</dbReference>
<comment type="catalytic activity">
    <reaction evidence="1 7">
        <text>dTDP-4-dehydro-6-deoxy-alpha-D-glucose = dTDP-4-dehydro-beta-L-rhamnose</text>
        <dbReference type="Rhea" id="RHEA:16969"/>
        <dbReference type="ChEBI" id="CHEBI:57649"/>
        <dbReference type="ChEBI" id="CHEBI:62830"/>
        <dbReference type="EC" id="5.1.3.13"/>
    </reaction>
</comment>
<keyword evidence="7 8" id="KW-0413">Isomerase</keyword>
<evidence type="ECO:0000256" key="7">
    <source>
        <dbReference type="RuleBase" id="RU364069"/>
    </source>
</evidence>
<proteinExistence type="inferred from homology"/>
<evidence type="ECO:0000256" key="4">
    <source>
        <dbReference type="ARBA" id="ARBA00019595"/>
    </source>
</evidence>
<evidence type="ECO:0000313" key="9">
    <source>
        <dbReference type="Proteomes" id="UP000249842"/>
    </source>
</evidence>
<sequence>MRFTETEIAGVVVVDIEPRTDARGAFARLHCPEEFAAAGHPFAPVQTSLSRNPAAGTLRGLHYQPAPHAEVKLVRCVRGRIFDVAVDLRPASPTHRRWAAAELSADNARALLIPEGVAHGFLTLEADTDVLYQIAPMFEPGHEAGVRWDDPAFGISWPRAPQVISDRDQAFPLYGA</sequence>
<comment type="subunit">
    <text evidence="7">Homodimer.</text>
</comment>
<dbReference type="EMBL" id="QFYP01000001">
    <property type="protein sequence ID" value="RAK59996.1"/>
    <property type="molecule type" value="Genomic_DNA"/>
</dbReference>
<evidence type="ECO:0000256" key="3">
    <source>
        <dbReference type="ARBA" id="ARBA00012098"/>
    </source>
</evidence>
<comment type="similarity">
    <text evidence="7">Belongs to the dTDP-4-dehydrorhamnose 3,5-epimerase family.</text>
</comment>
<feature type="active site" description="Proton donor" evidence="5">
    <location>
        <position position="132"/>
    </location>
</feature>
<dbReference type="SUPFAM" id="SSF51182">
    <property type="entry name" value="RmlC-like cupins"/>
    <property type="match status" value="1"/>
</dbReference>
<feature type="active site" description="Proton acceptor" evidence="5">
    <location>
        <position position="62"/>
    </location>
</feature>
<dbReference type="Pfam" id="PF00908">
    <property type="entry name" value="dTDP_sugar_isom"/>
    <property type="match status" value="1"/>
</dbReference>
<name>A0A328B257_9CAUL</name>
<dbReference type="UniPathway" id="UPA00124"/>
<dbReference type="RefSeq" id="WP_111457289.1">
    <property type="nucleotide sequence ID" value="NZ_QFYP01000001.1"/>
</dbReference>
<evidence type="ECO:0000256" key="1">
    <source>
        <dbReference type="ARBA" id="ARBA00001298"/>
    </source>
</evidence>
<dbReference type="PANTHER" id="PTHR21047">
    <property type="entry name" value="DTDP-6-DEOXY-D-GLUCOSE-3,5 EPIMERASE"/>
    <property type="match status" value="1"/>
</dbReference>
<dbReference type="PANTHER" id="PTHR21047:SF2">
    <property type="entry name" value="THYMIDINE DIPHOSPHO-4-KETO-RHAMNOSE 3,5-EPIMERASE"/>
    <property type="match status" value="1"/>
</dbReference>
<dbReference type="OrthoDB" id="9800680at2"/>
<evidence type="ECO:0000313" key="8">
    <source>
        <dbReference type="EMBL" id="RAK59996.1"/>
    </source>
</evidence>
<dbReference type="GO" id="GO:0019305">
    <property type="term" value="P:dTDP-rhamnose biosynthetic process"/>
    <property type="evidence" value="ECO:0007669"/>
    <property type="project" value="UniProtKB-UniRule"/>
</dbReference>
<feature type="site" description="Participates in a stacking interaction with the thymidine ring of dTDP-4-oxo-6-deoxyglucose" evidence="6">
    <location>
        <position position="138"/>
    </location>
</feature>
<evidence type="ECO:0000256" key="5">
    <source>
        <dbReference type="PIRSR" id="PIRSR600888-1"/>
    </source>
</evidence>
<reference evidence="9" key="1">
    <citation type="submission" date="2018-05" db="EMBL/GenBank/DDBJ databases">
        <authorList>
            <person name="Li X."/>
        </authorList>
    </citation>
    <scope>NUCLEOTIDE SEQUENCE [LARGE SCALE GENOMIC DNA]</scope>
    <source>
        <strain evidence="9">HKS-05</strain>
    </source>
</reference>
<dbReference type="GO" id="GO:0000271">
    <property type="term" value="P:polysaccharide biosynthetic process"/>
    <property type="evidence" value="ECO:0007669"/>
    <property type="project" value="TreeGrafter"/>
</dbReference>
<dbReference type="InterPro" id="IPR000888">
    <property type="entry name" value="RmlC-like"/>
</dbReference>
<dbReference type="CDD" id="cd00438">
    <property type="entry name" value="cupin_RmlC"/>
    <property type="match status" value="1"/>
</dbReference>
<comment type="pathway">
    <text evidence="7">Carbohydrate biosynthesis; dTDP-L-rhamnose biosynthesis.</text>
</comment>
<evidence type="ECO:0000256" key="6">
    <source>
        <dbReference type="PIRSR" id="PIRSR600888-3"/>
    </source>
</evidence>
<organism evidence="8 9">
    <name type="scientific">Phenylobacterium hankyongense</name>
    <dbReference type="NCBI Taxonomy" id="1813876"/>
    <lineage>
        <taxon>Bacteria</taxon>
        <taxon>Pseudomonadati</taxon>
        <taxon>Pseudomonadota</taxon>
        <taxon>Alphaproteobacteria</taxon>
        <taxon>Caulobacterales</taxon>
        <taxon>Caulobacteraceae</taxon>
        <taxon>Phenylobacterium</taxon>
    </lineage>
</organism>
<dbReference type="Proteomes" id="UP000249842">
    <property type="component" value="Unassembled WGS sequence"/>
</dbReference>
<protein>
    <recommendedName>
        <fullName evidence="4 7">dTDP-4-dehydrorhamnose 3,5-epimerase</fullName>
        <ecNumber evidence="3 7">5.1.3.13</ecNumber>
    </recommendedName>
    <alternativeName>
        <fullName evidence="7">Thymidine diphospho-4-keto-rhamnose 3,5-epimerase</fullName>
    </alternativeName>
</protein>
<comment type="caution">
    <text evidence="8">The sequence shown here is derived from an EMBL/GenBank/DDBJ whole genome shotgun (WGS) entry which is preliminary data.</text>
</comment>
<dbReference type="Gene3D" id="2.60.120.10">
    <property type="entry name" value="Jelly Rolls"/>
    <property type="match status" value="1"/>
</dbReference>
<keyword evidence="9" id="KW-1185">Reference proteome</keyword>
<accession>A0A328B257</accession>
<dbReference type="EC" id="5.1.3.13" evidence="3 7"/>
<evidence type="ECO:0000256" key="2">
    <source>
        <dbReference type="ARBA" id="ARBA00001997"/>
    </source>
</evidence>
<dbReference type="NCBIfam" id="TIGR01221">
    <property type="entry name" value="rmlC"/>
    <property type="match status" value="1"/>
</dbReference>
<dbReference type="GO" id="GO:0005829">
    <property type="term" value="C:cytosol"/>
    <property type="evidence" value="ECO:0007669"/>
    <property type="project" value="TreeGrafter"/>
</dbReference>
<gene>
    <name evidence="8" type="primary">rfbC</name>
    <name evidence="8" type="ORF">DJ021_09365</name>
</gene>
<dbReference type="GO" id="GO:0008830">
    <property type="term" value="F:dTDP-4-dehydrorhamnose 3,5-epimerase activity"/>
    <property type="evidence" value="ECO:0007669"/>
    <property type="project" value="UniProtKB-UniRule"/>
</dbReference>